<dbReference type="SUPFAM" id="SSF52172">
    <property type="entry name" value="CheY-like"/>
    <property type="match status" value="1"/>
</dbReference>
<dbReference type="GO" id="GO:0005524">
    <property type="term" value="F:ATP binding"/>
    <property type="evidence" value="ECO:0007669"/>
    <property type="project" value="UniProtKB-KW"/>
</dbReference>
<comment type="caution">
    <text evidence="3">Lacks conserved residue(s) required for the propagation of feature annotation.</text>
</comment>
<reference evidence="5 6" key="1">
    <citation type="submission" date="2020-01" db="EMBL/GenBank/DDBJ databases">
        <title>Genomes assembled from Gulf of Kutch pelagic sediment metagenomes.</title>
        <authorList>
            <person name="Chandrashekar M."/>
            <person name="Mahajan M.S."/>
            <person name="Dave K.J."/>
            <person name="Vatsa P."/>
            <person name="Nathani N.M."/>
        </authorList>
    </citation>
    <scope>NUCLEOTIDE SEQUENCE [LARGE SCALE GENOMIC DNA]</scope>
    <source>
        <strain evidence="5">KS3-K002</strain>
    </source>
</reference>
<dbReference type="Gene3D" id="3.40.50.300">
    <property type="entry name" value="P-loop containing nucleotide triphosphate hydrolases"/>
    <property type="match status" value="1"/>
</dbReference>
<dbReference type="InterPro" id="IPR001789">
    <property type="entry name" value="Sig_transdc_resp-reg_receiver"/>
</dbReference>
<dbReference type="PANTHER" id="PTHR43637">
    <property type="entry name" value="UPF0273 PROTEIN TM_0370"/>
    <property type="match status" value="1"/>
</dbReference>
<dbReference type="InterPro" id="IPR027417">
    <property type="entry name" value="P-loop_NTPase"/>
</dbReference>
<evidence type="ECO:0000256" key="2">
    <source>
        <dbReference type="ARBA" id="ARBA00022840"/>
    </source>
</evidence>
<comment type="caution">
    <text evidence="5">The sequence shown here is derived from an EMBL/GenBank/DDBJ whole genome shotgun (WGS) entry which is preliminary data.</text>
</comment>
<organism evidence="5 6">
    <name type="scientific">Candidatus Kutchimonas denitrificans</name>
    <dbReference type="NCBI Taxonomy" id="3056748"/>
    <lineage>
        <taxon>Bacteria</taxon>
        <taxon>Pseudomonadati</taxon>
        <taxon>Gemmatimonadota</taxon>
        <taxon>Gemmatimonadia</taxon>
        <taxon>Candidatus Palauibacterales</taxon>
        <taxon>Candidatus Palauibacteraceae</taxon>
        <taxon>Candidatus Kutchimonas</taxon>
    </lineage>
</organism>
<proteinExistence type="predicted"/>
<accession>A0AAE4Z4V7</accession>
<dbReference type="SUPFAM" id="SSF52540">
    <property type="entry name" value="P-loop containing nucleoside triphosphate hydrolases"/>
    <property type="match status" value="1"/>
</dbReference>
<dbReference type="Proteomes" id="UP000702544">
    <property type="component" value="Unassembled WGS sequence"/>
</dbReference>
<dbReference type="InterPro" id="IPR011006">
    <property type="entry name" value="CheY-like_superfamily"/>
</dbReference>
<evidence type="ECO:0000313" key="5">
    <source>
        <dbReference type="EMBL" id="NIR73839.1"/>
    </source>
</evidence>
<feature type="domain" description="Response regulatory" evidence="4">
    <location>
        <begin position="241"/>
        <end position="356"/>
    </location>
</feature>
<evidence type="ECO:0000313" key="6">
    <source>
        <dbReference type="Proteomes" id="UP000702544"/>
    </source>
</evidence>
<dbReference type="Gene3D" id="3.40.50.2300">
    <property type="match status" value="1"/>
</dbReference>
<dbReference type="PROSITE" id="PS50110">
    <property type="entry name" value="RESPONSE_REGULATORY"/>
    <property type="match status" value="1"/>
</dbReference>
<dbReference type="Pfam" id="PF06745">
    <property type="entry name" value="ATPase"/>
    <property type="match status" value="1"/>
</dbReference>
<dbReference type="InterPro" id="IPR014774">
    <property type="entry name" value="KaiC-like_dom"/>
</dbReference>
<keyword evidence="1" id="KW-0547">Nucleotide-binding</keyword>
<evidence type="ECO:0000256" key="3">
    <source>
        <dbReference type="PROSITE-ProRule" id="PRU00169"/>
    </source>
</evidence>
<gene>
    <name evidence="5" type="ORF">GWO12_01800</name>
</gene>
<sequence length="486" mass="52832">MIQGTDSFGIRVLDERLAGPVRSGTHLLVGGAGTGKTVAALQFLREGIRQGGRVAMLTQARPEDVIALAGSIGIDIETHLRSGRWVVAGYQHGFRERYRRTIEPREVFEELDSFISAEGEPDRLAIDTCGPLVESRGTGSGAELLVELLAGLRTMTLLTFAAESPTALDSAFDFISQRAALVLHVTMSSAGRRQFLVRKTLGPQEVTGPISFEIQDGVGIVPAESTRRERSSDVKPEVRRRALLLDVTGELSDELRGWFEAAYEVFHTADPVDAFPELARQDFGLVVVHVDRRSVDRGLHVMSQVRRAAARPPILVVCPYDLRASDRARALRGGADDVLSGGVHPEELGSRIDALLRRGRLVNGPDGSVTPEPGRRPADKKVMDLVREGLDAPGAPVFSLVLLRPGNGSSVEELASHVADRMRQATGDQLTVAAGRVEIFLDGAMASHAERFLKRIRVDRWDKIGAVVYTAPSDRDDLLRIVENAG</sequence>
<protein>
    <recommendedName>
        <fullName evidence="4">Response regulatory domain-containing protein</fullName>
    </recommendedName>
</protein>
<dbReference type="AlphaFoldDB" id="A0AAE4Z4V7"/>
<name>A0AAE4Z4V7_9BACT</name>
<dbReference type="GO" id="GO:0000160">
    <property type="term" value="P:phosphorelay signal transduction system"/>
    <property type="evidence" value="ECO:0007669"/>
    <property type="project" value="InterPro"/>
</dbReference>
<dbReference type="PANTHER" id="PTHR43637:SF2">
    <property type="entry name" value="PROTEIN GVPD 1"/>
    <property type="match status" value="1"/>
</dbReference>
<keyword evidence="2" id="KW-0067">ATP-binding</keyword>
<evidence type="ECO:0000256" key="1">
    <source>
        <dbReference type="ARBA" id="ARBA00022741"/>
    </source>
</evidence>
<dbReference type="EMBL" id="JAACAK010000016">
    <property type="protein sequence ID" value="NIR73839.1"/>
    <property type="molecule type" value="Genomic_DNA"/>
</dbReference>
<evidence type="ECO:0000259" key="4">
    <source>
        <dbReference type="PROSITE" id="PS50110"/>
    </source>
</evidence>